<dbReference type="Gene3D" id="1.25.40.90">
    <property type="match status" value="1"/>
</dbReference>
<dbReference type="InterPro" id="IPR013809">
    <property type="entry name" value="ENTH"/>
</dbReference>
<feature type="region of interest" description="Disordered" evidence="7">
    <location>
        <begin position="503"/>
        <end position="622"/>
    </location>
</feature>
<evidence type="ECO:0000256" key="6">
    <source>
        <dbReference type="ARBA" id="ARBA00023121"/>
    </source>
</evidence>
<proteinExistence type="inferred from homology"/>
<gene>
    <name evidence="9" type="primary">SUVZ12G2450</name>
    <name evidence="9" type="ORF">SUVZ_12G2450</name>
</gene>
<dbReference type="InterPro" id="IPR003903">
    <property type="entry name" value="UIM_dom"/>
</dbReference>
<dbReference type="PANTHER" id="PTHR12276:SF110">
    <property type="entry name" value="EPSIN-1-RELATED"/>
    <property type="match status" value="1"/>
</dbReference>
<feature type="domain" description="ENTH" evidence="8">
    <location>
        <begin position="11"/>
        <end position="143"/>
    </location>
</feature>
<feature type="region of interest" description="Disordered" evidence="7">
    <location>
        <begin position="461"/>
        <end position="485"/>
    </location>
</feature>
<dbReference type="PROSITE" id="PS50330">
    <property type="entry name" value="UIM"/>
    <property type="match status" value="1"/>
</dbReference>
<feature type="compositionally biased region" description="Polar residues" evidence="7">
    <location>
        <begin position="340"/>
        <end position="349"/>
    </location>
</feature>
<organism evidence="9 10">
    <name type="scientific">Saccharomyces uvarum</name>
    <name type="common">Yeast</name>
    <name type="synonym">Saccharomyces bayanus var. uvarum</name>
    <dbReference type="NCBI Taxonomy" id="230603"/>
    <lineage>
        <taxon>Eukaryota</taxon>
        <taxon>Fungi</taxon>
        <taxon>Dikarya</taxon>
        <taxon>Ascomycota</taxon>
        <taxon>Saccharomycotina</taxon>
        <taxon>Saccharomycetes</taxon>
        <taxon>Saccharomycetales</taxon>
        <taxon>Saccharomycetaceae</taxon>
        <taxon>Saccharomyces</taxon>
    </lineage>
</organism>
<dbReference type="InterPro" id="IPR008942">
    <property type="entry name" value="ENTH_VHS"/>
</dbReference>
<sequence>MSKQFVRSAKNMVKGYSSTQVLVRDATANDPRTPSIDTLDDLAQRSYDSVDFFEIMDMLDKRLNDKGKYWRHVAKSLTVLDYLVRFGSENCVLWCRENFYVIKTLREFRHENESGFDEGQIIRVKAKELVSLLNDDERLREERTMNTRNRRANKAARPTPTPRPRRQRTRSNPYDSPPTYQNDLEKALEESRITAQEDELRRNEIAQYDDDDPDFQAALQLSKEEEELKQLQELQRQQQSQSQVQIPSQQQAAYYDIFGNPISQDEYLQYQYQQDQEQAMAQQRWLDQQQEQQQLAEQQYFQQEQQAAAAALQQQQTAANMQQQQQQQQQQQPANFQQALPTGSNNPFSMDNLERQKQEQQHAQLQRQQEEARQQQEQLKLQQLQRQQQEQAQLQQQRQQQEAQLQQQRLQQEAQLQQQRQQQEAQLQQQQQQPLTQTRTGNQSISDKYNDLNVLLATGTGADTFGNTGESRIPAQHTKTGTFINSQGTGYKQVVNEPKNNPFLSSQYTGLPSTSIVPTQTGYGFGNQPPNPGMNSPPQNSANVNYSQPQQPQQPQQQQPQFTQNYQQQQPQYTQNYQQQPQYAQNYQQAPLQQQQQQPQQQPQQQQQQGYAPDQGISLIDL</sequence>
<evidence type="ECO:0000259" key="8">
    <source>
        <dbReference type="PROSITE" id="PS50942"/>
    </source>
</evidence>
<dbReference type="SMART" id="SM00726">
    <property type="entry name" value="UIM"/>
    <property type="match status" value="2"/>
</dbReference>
<keyword evidence="6" id="KW-0446">Lipid-binding</keyword>
<evidence type="ECO:0000256" key="2">
    <source>
        <dbReference type="ARBA" id="ARBA00004496"/>
    </source>
</evidence>
<evidence type="ECO:0000256" key="1">
    <source>
        <dbReference type="ARBA" id="ARBA00004170"/>
    </source>
</evidence>
<keyword evidence="5" id="KW-0597">Phosphoprotein</keyword>
<evidence type="ECO:0000313" key="9">
    <source>
        <dbReference type="EMBL" id="CAI4047729.1"/>
    </source>
</evidence>
<accession>A0ABN8WH07</accession>
<dbReference type="SMART" id="SM00273">
    <property type="entry name" value="ENTH"/>
    <property type="match status" value="1"/>
</dbReference>
<keyword evidence="4" id="KW-0963">Cytoplasm</keyword>
<dbReference type="SUPFAM" id="SSF48464">
    <property type="entry name" value="ENTH/VHS domain"/>
    <property type="match status" value="1"/>
</dbReference>
<dbReference type="CDD" id="cd16991">
    <property type="entry name" value="ENTH_Ent1_Ent2"/>
    <property type="match status" value="1"/>
</dbReference>
<evidence type="ECO:0000256" key="3">
    <source>
        <dbReference type="ARBA" id="ARBA00010130"/>
    </source>
</evidence>
<keyword evidence="10" id="KW-1185">Reference proteome</keyword>
<comment type="subcellular location">
    <subcellularLocation>
        <location evidence="2">Cytoplasm</location>
    </subcellularLocation>
    <subcellularLocation>
        <location evidence="1">Membrane</location>
        <topology evidence="1">Peripheral membrane protein</topology>
    </subcellularLocation>
</comment>
<feature type="region of interest" description="Disordered" evidence="7">
    <location>
        <begin position="323"/>
        <end position="350"/>
    </location>
</feature>
<dbReference type="EMBL" id="OX365939">
    <property type="protein sequence ID" value="CAI4047729.1"/>
    <property type="molecule type" value="Genomic_DNA"/>
</dbReference>
<feature type="compositionally biased region" description="Low complexity" evidence="7">
    <location>
        <begin position="548"/>
        <end position="609"/>
    </location>
</feature>
<evidence type="ECO:0000313" key="10">
    <source>
        <dbReference type="Proteomes" id="UP001162085"/>
    </source>
</evidence>
<feature type="compositionally biased region" description="Polar residues" evidence="7">
    <location>
        <begin position="533"/>
        <end position="547"/>
    </location>
</feature>
<evidence type="ECO:0000256" key="7">
    <source>
        <dbReference type="SAM" id="MobiDB-lite"/>
    </source>
</evidence>
<feature type="region of interest" description="Disordered" evidence="7">
    <location>
        <begin position="140"/>
        <end position="181"/>
    </location>
</feature>
<comment type="similarity">
    <text evidence="3">Belongs to the epsin family.</text>
</comment>
<evidence type="ECO:0000256" key="5">
    <source>
        <dbReference type="ARBA" id="ARBA00022553"/>
    </source>
</evidence>
<evidence type="ECO:0000256" key="4">
    <source>
        <dbReference type="ARBA" id="ARBA00022490"/>
    </source>
</evidence>
<protein>
    <recommendedName>
        <fullName evidence="8">ENTH domain-containing protein</fullName>
    </recommendedName>
</protein>
<dbReference type="Proteomes" id="UP001162085">
    <property type="component" value="Chromosome 12"/>
</dbReference>
<reference evidence="9" key="1">
    <citation type="submission" date="2022-10" db="EMBL/GenBank/DDBJ databases">
        <authorList>
            <person name="Byrne P K."/>
        </authorList>
    </citation>
    <scope>NUCLEOTIDE SEQUENCE</scope>
    <source>
        <strain evidence="9">ZP964</strain>
    </source>
</reference>
<name>A0ABN8WH07_SACUV</name>
<dbReference type="PROSITE" id="PS50942">
    <property type="entry name" value="ENTH"/>
    <property type="match status" value="1"/>
</dbReference>
<feature type="compositionally biased region" description="Low complexity" evidence="7">
    <location>
        <begin position="323"/>
        <end position="339"/>
    </location>
</feature>
<dbReference type="PANTHER" id="PTHR12276">
    <property type="entry name" value="EPSIN/ENT-RELATED"/>
    <property type="match status" value="1"/>
</dbReference>
<dbReference type="Pfam" id="PF01417">
    <property type="entry name" value="ENTH"/>
    <property type="match status" value="1"/>
</dbReference>
<feature type="compositionally biased region" description="Polar residues" evidence="7">
    <location>
        <begin position="503"/>
        <end position="522"/>
    </location>
</feature>